<dbReference type="Proteomes" id="UP000004019">
    <property type="component" value="Unassembled WGS sequence"/>
</dbReference>
<feature type="domain" description="Helix-turn-helix" evidence="1">
    <location>
        <begin position="315"/>
        <end position="362"/>
    </location>
</feature>
<evidence type="ECO:0000313" key="3">
    <source>
        <dbReference type="Proteomes" id="UP000004019"/>
    </source>
</evidence>
<organism evidence="2 3">
    <name type="scientific">Phocaeicola dorei CL03T12C01</name>
    <dbReference type="NCBI Taxonomy" id="997877"/>
    <lineage>
        <taxon>Bacteria</taxon>
        <taxon>Pseudomonadati</taxon>
        <taxon>Bacteroidota</taxon>
        <taxon>Bacteroidia</taxon>
        <taxon>Bacteroidales</taxon>
        <taxon>Bacteroidaceae</taxon>
        <taxon>Phocaeicola</taxon>
    </lineage>
</organism>
<dbReference type="EMBL" id="AGXI01000030">
    <property type="protein sequence ID" value="EIY34214.1"/>
    <property type="molecule type" value="Genomic_DNA"/>
</dbReference>
<proteinExistence type="predicted"/>
<dbReference type="GO" id="GO:0003677">
    <property type="term" value="F:DNA binding"/>
    <property type="evidence" value="ECO:0007669"/>
    <property type="project" value="InterPro"/>
</dbReference>
<protein>
    <submittedName>
        <fullName evidence="2">Excisionase family DNA binding domain-containing protein</fullName>
    </submittedName>
</protein>
<dbReference type="InterPro" id="IPR010093">
    <property type="entry name" value="SinI_DNA-bd"/>
</dbReference>
<dbReference type="SUPFAM" id="SSF46955">
    <property type="entry name" value="Putative DNA-binding domain"/>
    <property type="match status" value="1"/>
</dbReference>
<dbReference type="InterPro" id="IPR009061">
    <property type="entry name" value="DNA-bd_dom_put_sf"/>
</dbReference>
<dbReference type="InterPro" id="IPR041657">
    <property type="entry name" value="HTH_17"/>
</dbReference>
<dbReference type="PATRIC" id="fig|997877.3.peg.3815"/>
<accession>I9FL14</accession>
<sequence length="367" mass="42988">MALFTGAFFVAQVSLIIVAKPFYAIFCTSCVPHKPKAGFTACQMVDNLERLGTLWYAMKQIWRTKKIIKMASNIEVQKKCEWCGTIFTAHKITTAYCSHRCANLAYKDRVRKKRIQEFHLKHDAELKPNSEKEFLTPTEVAAFLGVGRTSIYRYIRNAKIKAVRFDGKTLVRRSDIDKMFDYIIASNNENKPKEKTPISDFYTTAEVKEKYGVKDSWIFHIAKEHDIPRTFHRGKTYWSKKHIDDYFVKKAPDPEIKEWYSTQDMQEKFGMTLTAIYSFVSKNAIPKKKVGIMVYYSKKHVDIAKGLIAPEEPKYYTIAEAMERFNLTRDQLYHYVKYHNIPRIKVGKYTKILRAELDKFFEPPKIE</sequence>
<evidence type="ECO:0000313" key="2">
    <source>
        <dbReference type="EMBL" id="EIY34214.1"/>
    </source>
</evidence>
<name>I9FL14_9BACT</name>
<feature type="domain" description="Helix-turn-helix" evidence="1">
    <location>
        <begin position="134"/>
        <end position="179"/>
    </location>
</feature>
<dbReference type="NCBIfam" id="TIGR01764">
    <property type="entry name" value="excise"/>
    <property type="match status" value="1"/>
</dbReference>
<reference evidence="2 3" key="1">
    <citation type="submission" date="2012-02" db="EMBL/GenBank/DDBJ databases">
        <title>The Genome Sequence of Bacteroides dorei CL03T12C01.</title>
        <authorList>
            <consortium name="The Broad Institute Genome Sequencing Platform"/>
            <person name="Earl A."/>
            <person name="Ward D."/>
            <person name="Feldgarden M."/>
            <person name="Gevers D."/>
            <person name="Zitomersky N.L."/>
            <person name="Coyne M.J."/>
            <person name="Comstock L.E."/>
            <person name="Young S.K."/>
            <person name="Zeng Q."/>
            <person name="Gargeya S."/>
            <person name="Fitzgerald M."/>
            <person name="Haas B."/>
            <person name="Abouelleil A."/>
            <person name="Alvarado L."/>
            <person name="Arachchi H.M."/>
            <person name="Berlin A."/>
            <person name="Chapman S.B."/>
            <person name="Gearin G."/>
            <person name="Goldberg J."/>
            <person name="Griggs A."/>
            <person name="Gujja S."/>
            <person name="Hansen M."/>
            <person name="Heiman D."/>
            <person name="Howarth C."/>
            <person name="Larimer J."/>
            <person name="Lui A."/>
            <person name="MacDonald P.J.P."/>
            <person name="McCowen C."/>
            <person name="Montmayeur A."/>
            <person name="Murphy C."/>
            <person name="Neiman D."/>
            <person name="Pearson M."/>
            <person name="Priest M."/>
            <person name="Roberts A."/>
            <person name="Saif S."/>
            <person name="Shea T."/>
            <person name="Sisk P."/>
            <person name="Stolte C."/>
            <person name="Sykes S."/>
            <person name="Wortman J."/>
            <person name="Nusbaum C."/>
            <person name="Birren B."/>
        </authorList>
    </citation>
    <scope>NUCLEOTIDE SEQUENCE [LARGE SCALE GENOMIC DNA]</scope>
    <source>
        <strain evidence="2 3">CL03T12C01</strain>
    </source>
</reference>
<evidence type="ECO:0000259" key="1">
    <source>
        <dbReference type="Pfam" id="PF12728"/>
    </source>
</evidence>
<dbReference type="Pfam" id="PF12728">
    <property type="entry name" value="HTH_17"/>
    <property type="match status" value="2"/>
</dbReference>
<comment type="caution">
    <text evidence="2">The sequence shown here is derived from an EMBL/GenBank/DDBJ whole genome shotgun (WGS) entry which is preliminary data.</text>
</comment>
<dbReference type="AlphaFoldDB" id="I9FL14"/>
<gene>
    <name evidence="2" type="ORF">HMPREF1065_03619</name>
</gene>
<dbReference type="HOGENOM" id="CLU_073533_0_0_10"/>